<evidence type="ECO:0000256" key="5">
    <source>
        <dbReference type="ARBA" id="ARBA00078118"/>
    </source>
</evidence>
<dbReference type="FunFam" id="1.20.1050.10:FF:000031">
    <property type="entry name" value="Glutathione S-Transferase"/>
    <property type="match status" value="1"/>
</dbReference>
<evidence type="ECO:0000259" key="7">
    <source>
        <dbReference type="PROSITE" id="PS50405"/>
    </source>
</evidence>
<reference evidence="8" key="1">
    <citation type="submission" date="2020-10" db="EMBL/GenBank/DDBJ databases">
        <authorList>
            <person name="Kikuchi T."/>
        </authorList>
    </citation>
    <scope>NUCLEOTIDE SEQUENCE</scope>
    <source>
        <strain evidence="8">NKZ352</strain>
    </source>
</reference>
<comment type="similarity">
    <text evidence="3">Belongs to the GST superfamily. Sigma family.</text>
</comment>
<dbReference type="Gene3D" id="1.20.1050.10">
    <property type="match status" value="1"/>
</dbReference>
<organism evidence="8 9">
    <name type="scientific">Caenorhabditis auriculariae</name>
    <dbReference type="NCBI Taxonomy" id="2777116"/>
    <lineage>
        <taxon>Eukaryota</taxon>
        <taxon>Metazoa</taxon>
        <taxon>Ecdysozoa</taxon>
        <taxon>Nematoda</taxon>
        <taxon>Chromadorea</taxon>
        <taxon>Rhabditida</taxon>
        <taxon>Rhabditina</taxon>
        <taxon>Rhabditomorpha</taxon>
        <taxon>Rhabditoidea</taxon>
        <taxon>Rhabditidae</taxon>
        <taxon>Peloderinae</taxon>
        <taxon>Caenorhabditis</taxon>
    </lineage>
</organism>
<dbReference type="GO" id="GO:0004364">
    <property type="term" value="F:glutathione transferase activity"/>
    <property type="evidence" value="ECO:0007669"/>
    <property type="project" value="UniProtKB-EC"/>
</dbReference>
<dbReference type="OrthoDB" id="414243at2759"/>
<dbReference type="InterPro" id="IPR004045">
    <property type="entry name" value="Glutathione_S-Trfase_N"/>
</dbReference>
<evidence type="ECO:0000259" key="6">
    <source>
        <dbReference type="PROSITE" id="PS50404"/>
    </source>
</evidence>
<evidence type="ECO:0000256" key="4">
    <source>
        <dbReference type="ARBA" id="ARBA00047960"/>
    </source>
</evidence>
<dbReference type="GO" id="GO:0005737">
    <property type="term" value="C:cytoplasm"/>
    <property type="evidence" value="ECO:0007669"/>
    <property type="project" value="UniProtKB-ARBA"/>
</dbReference>
<sequence>MVAYKLIYFPIRGLAEVSRQLFALADVDYEDVQIAVEDWPNKKEEMTFGKLPVLEVDGVQIPQSVAIARFLGRKFGYAGKTPVEEALVDAFADLFKDFYTESADFYYRAAGFREGDVEEARTRALIPARDTFLRIITEYLKKSKSGFLVDSGLTFADLLIVDNMTSLISFYSEYLKDYPEVQAWYDKVVNVPQIKARIETRPKTVA</sequence>
<keyword evidence="9" id="KW-1185">Reference proteome</keyword>
<accession>A0A8S1HGM7</accession>
<dbReference type="Pfam" id="PF14497">
    <property type="entry name" value="GST_C_3"/>
    <property type="match status" value="1"/>
</dbReference>
<dbReference type="GO" id="GO:0006749">
    <property type="term" value="P:glutathione metabolic process"/>
    <property type="evidence" value="ECO:0007669"/>
    <property type="project" value="TreeGrafter"/>
</dbReference>
<dbReference type="SFLD" id="SFLDG01205">
    <property type="entry name" value="AMPS.1"/>
    <property type="match status" value="1"/>
</dbReference>
<dbReference type="PROSITE" id="PS50404">
    <property type="entry name" value="GST_NTER"/>
    <property type="match status" value="1"/>
</dbReference>
<protein>
    <recommendedName>
        <fullName evidence="1">glutathione transferase</fullName>
        <ecNumber evidence="1">2.5.1.18</ecNumber>
    </recommendedName>
    <alternativeName>
        <fullName evidence="5">GST class-sigma</fullName>
    </alternativeName>
</protein>
<dbReference type="SFLD" id="SFLDS00019">
    <property type="entry name" value="Glutathione_Transferase_(cytos"/>
    <property type="match status" value="1"/>
</dbReference>
<dbReference type="PANTHER" id="PTHR11571:SF105">
    <property type="entry name" value="GLUTATHIONE S-TRANSFERASE"/>
    <property type="match status" value="1"/>
</dbReference>
<feature type="domain" description="GST C-terminal" evidence="7">
    <location>
        <begin position="81"/>
        <end position="206"/>
    </location>
</feature>
<dbReference type="EMBL" id="CAJGYM010000060">
    <property type="protein sequence ID" value="CAD6195766.1"/>
    <property type="molecule type" value="Genomic_DNA"/>
</dbReference>
<dbReference type="EC" id="2.5.1.18" evidence="1"/>
<evidence type="ECO:0000313" key="8">
    <source>
        <dbReference type="EMBL" id="CAD6195766.1"/>
    </source>
</evidence>
<dbReference type="InterPro" id="IPR004046">
    <property type="entry name" value="GST_C"/>
</dbReference>
<dbReference type="CDD" id="cd03039">
    <property type="entry name" value="GST_N_Sigma_like"/>
    <property type="match status" value="1"/>
</dbReference>
<dbReference type="AlphaFoldDB" id="A0A8S1HGM7"/>
<dbReference type="SFLD" id="SFLDG00363">
    <property type="entry name" value="AMPS_(cytGST):_Alpha-__Mu-__Pi"/>
    <property type="match status" value="1"/>
</dbReference>
<proteinExistence type="inferred from homology"/>
<dbReference type="FunFam" id="3.40.30.10:FF:000189">
    <property type="entry name" value="Glutathione S-Transferase"/>
    <property type="match status" value="1"/>
</dbReference>
<dbReference type="Proteomes" id="UP000835052">
    <property type="component" value="Unassembled WGS sequence"/>
</dbReference>
<name>A0A8S1HGM7_9PELO</name>
<dbReference type="InterPro" id="IPR010987">
    <property type="entry name" value="Glutathione-S-Trfase_C-like"/>
</dbReference>
<comment type="caution">
    <text evidence="8">The sequence shown here is derived from an EMBL/GenBank/DDBJ whole genome shotgun (WGS) entry which is preliminary data.</text>
</comment>
<dbReference type="SUPFAM" id="SSF52833">
    <property type="entry name" value="Thioredoxin-like"/>
    <property type="match status" value="1"/>
</dbReference>
<feature type="domain" description="GST N-terminal" evidence="6">
    <location>
        <begin position="2"/>
        <end position="79"/>
    </location>
</feature>
<dbReference type="InterPro" id="IPR036282">
    <property type="entry name" value="Glutathione-S-Trfase_C_sf"/>
</dbReference>
<keyword evidence="2" id="KW-0808">Transferase</keyword>
<evidence type="ECO:0000256" key="1">
    <source>
        <dbReference type="ARBA" id="ARBA00012452"/>
    </source>
</evidence>
<evidence type="ECO:0000256" key="3">
    <source>
        <dbReference type="ARBA" id="ARBA00038317"/>
    </source>
</evidence>
<evidence type="ECO:0000313" key="9">
    <source>
        <dbReference type="Proteomes" id="UP000835052"/>
    </source>
</evidence>
<gene>
    <name evidence="8" type="ORF">CAUJ_LOCUS11685</name>
</gene>
<dbReference type="InterPro" id="IPR050213">
    <property type="entry name" value="GST_superfamily"/>
</dbReference>
<dbReference type="CDD" id="cd03192">
    <property type="entry name" value="GST_C_Sigma_like"/>
    <property type="match status" value="1"/>
</dbReference>
<dbReference type="PROSITE" id="PS50405">
    <property type="entry name" value="GST_CTER"/>
    <property type="match status" value="1"/>
</dbReference>
<dbReference type="Pfam" id="PF02798">
    <property type="entry name" value="GST_N"/>
    <property type="match status" value="1"/>
</dbReference>
<dbReference type="InterPro" id="IPR036249">
    <property type="entry name" value="Thioredoxin-like_sf"/>
</dbReference>
<dbReference type="Gene3D" id="3.40.30.10">
    <property type="entry name" value="Glutaredoxin"/>
    <property type="match status" value="1"/>
</dbReference>
<dbReference type="PANTHER" id="PTHR11571">
    <property type="entry name" value="GLUTATHIONE S-TRANSFERASE"/>
    <property type="match status" value="1"/>
</dbReference>
<dbReference type="InterPro" id="IPR040079">
    <property type="entry name" value="Glutathione_S-Trfase"/>
</dbReference>
<comment type="catalytic activity">
    <reaction evidence="4">
        <text>RX + glutathione = an S-substituted glutathione + a halide anion + H(+)</text>
        <dbReference type="Rhea" id="RHEA:16437"/>
        <dbReference type="ChEBI" id="CHEBI:15378"/>
        <dbReference type="ChEBI" id="CHEBI:16042"/>
        <dbReference type="ChEBI" id="CHEBI:17792"/>
        <dbReference type="ChEBI" id="CHEBI:57925"/>
        <dbReference type="ChEBI" id="CHEBI:90779"/>
        <dbReference type="EC" id="2.5.1.18"/>
    </reaction>
</comment>
<dbReference type="SUPFAM" id="SSF47616">
    <property type="entry name" value="GST C-terminal domain-like"/>
    <property type="match status" value="1"/>
</dbReference>
<evidence type="ECO:0000256" key="2">
    <source>
        <dbReference type="ARBA" id="ARBA00022679"/>
    </source>
</evidence>